<evidence type="ECO:0000313" key="2">
    <source>
        <dbReference type="EMBL" id="HIR40397.1"/>
    </source>
</evidence>
<protein>
    <recommendedName>
        <fullName evidence="4">DUF4367 domain-containing protein</fullName>
    </recommendedName>
</protein>
<sequence>MTKTEKRFLAILLTGVGVMIAAGIAVVLLTMYRLIWSNPFGVKLINGLQQVQSCWIQDGASMDSASWELPLPMYRFTPGPEWTQTQNAQDTANRMSWEYQDTYQNQQGGTLTFSQEIAIEGEYQFAQRMEMEGDTHLFFYQGPSDIWAEDTVTRIFWIHEGSLLTITRSGLVSDQEMLELFRQVDYDTLRQPNARPFTLHQEIEEETDENGILLTYRHYFLEGNPEVPPDGTFCALPSPPTGYTLDDSQWLQPQFVAADQLTQFYRCYPNRLLQYDCWMGIQGPFSLLFVPEGTEVQEVSVKGNPGLICSSSGQWSIIWWDQYRVMQFSSSQFLTPEVLLQLAEQVEPIQEME</sequence>
<gene>
    <name evidence="2" type="ORF">IAB36_01015</name>
</gene>
<evidence type="ECO:0008006" key="4">
    <source>
        <dbReference type="Google" id="ProtNLM"/>
    </source>
</evidence>
<dbReference type="AlphaFoldDB" id="A0A9D1DBN4"/>
<feature type="transmembrane region" description="Helical" evidence="1">
    <location>
        <begin position="12"/>
        <end position="36"/>
    </location>
</feature>
<keyword evidence="1" id="KW-1133">Transmembrane helix</keyword>
<reference evidence="2" key="1">
    <citation type="submission" date="2020-10" db="EMBL/GenBank/DDBJ databases">
        <authorList>
            <person name="Gilroy R."/>
        </authorList>
    </citation>
    <scope>NUCLEOTIDE SEQUENCE</scope>
    <source>
        <strain evidence="2">CHK184-25365</strain>
    </source>
</reference>
<accession>A0A9D1DBN4</accession>
<keyword evidence="1" id="KW-0472">Membrane</keyword>
<evidence type="ECO:0000256" key="1">
    <source>
        <dbReference type="SAM" id="Phobius"/>
    </source>
</evidence>
<name>A0A9D1DBN4_9FIRM</name>
<organism evidence="2 3">
    <name type="scientific">Candidatus Egerieicola pullicola</name>
    <dbReference type="NCBI Taxonomy" id="2840775"/>
    <lineage>
        <taxon>Bacteria</taxon>
        <taxon>Bacillati</taxon>
        <taxon>Bacillota</taxon>
        <taxon>Clostridia</taxon>
        <taxon>Eubacteriales</taxon>
        <taxon>Oscillospiraceae</taxon>
        <taxon>Oscillospiraceae incertae sedis</taxon>
        <taxon>Candidatus Egerieicola</taxon>
    </lineage>
</organism>
<keyword evidence="1" id="KW-0812">Transmembrane</keyword>
<reference evidence="2" key="2">
    <citation type="journal article" date="2021" name="PeerJ">
        <title>Extensive microbial diversity within the chicken gut microbiome revealed by metagenomics and culture.</title>
        <authorList>
            <person name="Gilroy R."/>
            <person name="Ravi A."/>
            <person name="Getino M."/>
            <person name="Pursley I."/>
            <person name="Horton D.L."/>
            <person name="Alikhan N.F."/>
            <person name="Baker D."/>
            <person name="Gharbi K."/>
            <person name="Hall N."/>
            <person name="Watson M."/>
            <person name="Adriaenssens E.M."/>
            <person name="Foster-Nyarko E."/>
            <person name="Jarju S."/>
            <person name="Secka A."/>
            <person name="Antonio M."/>
            <person name="Oren A."/>
            <person name="Chaudhuri R.R."/>
            <person name="La Ragione R."/>
            <person name="Hildebrand F."/>
            <person name="Pallen M.J."/>
        </authorList>
    </citation>
    <scope>NUCLEOTIDE SEQUENCE</scope>
    <source>
        <strain evidence="2">CHK184-25365</strain>
    </source>
</reference>
<dbReference type="EMBL" id="DVGY01000026">
    <property type="protein sequence ID" value="HIR40397.1"/>
    <property type="molecule type" value="Genomic_DNA"/>
</dbReference>
<proteinExistence type="predicted"/>
<dbReference type="Proteomes" id="UP000886749">
    <property type="component" value="Unassembled WGS sequence"/>
</dbReference>
<evidence type="ECO:0000313" key="3">
    <source>
        <dbReference type="Proteomes" id="UP000886749"/>
    </source>
</evidence>
<comment type="caution">
    <text evidence="2">The sequence shown here is derived from an EMBL/GenBank/DDBJ whole genome shotgun (WGS) entry which is preliminary data.</text>
</comment>